<dbReference type="KEGG" id="cmd:B841_03070"/>
<accession>S5SST4</accession>
<keyword evidence="1" id="KW-0812">Transmembrane</keyword>
<keyword evidence="1" id="KW-0472">Membrane</keyword>
<dbReference type="AlphaFoldDB" id="S5SST4"/>
<evidence type="ECO:0000256" key="1">
    <source>
        <dbReference type="SAM" id="Phobius"/>
    </source>
</evidence>
<keyword evidence="3" id="KW-1185">Reference proteome</keyword>
<evidence type="ECO:0000313" key="3">
    <source>
        <dbReference type="Proteomes" id="UP000015388"/>
    </source>
</evidence>
<gene>
    <name evidence="2" type="ORF">B841_03070</name>
</gene>
<dbReference type="STRING" id="1224163.B841_03070"/>
<proteinExistence type="predicted"/>
<keyword evidence="1" id="KW-1133">Transmembrane helix</keyword>
<dbReference type="PATRIC" id="fig|1224163.3.peg.616"/>
<evidence type="ECO:0008006" key="4">
    <source>
        <dbReference type="Google" id="ProtNLM"/>
    </source>
</evidence>
<feature type="transmembrane region" description="Helical" evidence="1">
    <location>
        <begin position="87"/>
        <end position="106"/>
    </location>
</feature>
<reference evidence="2 3" key="1">
    <citation type="submission" date="2012-11" db="EMBL/GenBank/DDBJ databases">
        <title>The complete genome sequence of Corynebacterium maris Coryn-1 (=DSM 45190).</title>
        <authorList>
            <person name="Schaffert L."/>
            <person name="Albersmeier A."/>
            <person name="Kalinowski J."/>
            <person name="Ruckert C."/>
        </authorList>
    </citation>
    <scope>NUCLEOTIDE SEQUENCE [LARGE SCALE GENOMIC DNA]</scope>
    <source>
        <strain evidence="3">Coryn-1</strain>
    </source>
</reference>
<sequence length="111" mass="12123">MQKNSGDLSLDNPHDLDLPPSPLPRWVQWAGVLVFLALVVLSGGWALTEHWRRATFALGTSLLWLALVRQTCDSQVLGVFSVRSRRFDVIFCLATGGAMTWLAASVDALGS</sequence>
<evidence type="ECO:0000313" key="2">
    <source>
        <dbReference type="EMBL" id="AGS34097.1"/>
    </source>
</evidence>
<dbReference type="HOGENOM" id="CLU_152435_0_0_11"/>
<name>S5SST4_9CORY</name>
<dbReference type="Proteomes" id="UP000015388">
    <property type="component" value="Chromosome"/>
</dbReference>
<feature type="transmembrane region" description="Helical" evidence="1">
    <location>
        <begin position="26"/>
        <end position="47"/>
    </location>
</feature>
<dbReference type="eggNOG" id="ENOG5033CNM">
    <property type="taxonomic scope" value="Bacteria"/>
</dbReference>
<organism evidence="2 3">
    <name type="scientific">Corynebacterium maris DSM 45190</name>
    <dbReference type="NCBI Taxonomy" id="1224163"/>
    <lineage>
        <taxon>Bacteria</taxon>
        <taxon>Bacillati</taxon>
        <taxon>Actinomycetota</taxon>
        <taxon>Actinomycetes</taxon>
        <taxon>Mycobacteriales</taxon>
        <taxon>Corynebacteriaceae</taxon>
        <taxon>Corynebacterium</taxon>
    </lineage>
</organism>
<dbReference type="Pfam" id="PF11222">
    <property type="entry name" value="DUF3017"/>
    <property type="match status" value="1"/>
</dbReference>
<dbReference type="InterPro" id="IPR021385">
    <property type="entry name" value="DUF3017"/>
</dbReference>
<dbReference type="EMBL" id="CP003924">
    <property type="protein sequence ID" value="AGS34097.1"/>
    <property type="molecule type" value="Genomic_DNA"/>
</dbReference>
<protein>
    <recommendedName>
        <fullName evidence="4">DUF3017 domain-containing protein</fullName>
    </recommendedName>
</protein>